<name>A0A1G2R0Y2_9BACT</name>
<accession>A0A1G2R0Y2</accession>
<dbReference type="EMBL" id="MHTT01000009">
    <property type="protein sequence ID" value="OHA65922.1"/>
    <property type="molecule type" value="Genomic_DNA"/>
</dbReference>
<comment type="caution">
    <text evidence="1">The sequence shown here is derived from an EMBL/GenBank/DDBJ whole genome shotgun (WGS) entry which is preliminary data.</text>
</comment>
<proteinExistence type="predicted"/>
<dbReference type="NCBIfam" id="TIGR01175">
    <property type="entry name" value="pilM"/>
    <property type="match status" value="1"/>
</dbReference>
<dbReference type="AlphaFoldDB" id="A0A1G2R0Y2"/>
<dbReference type="PANTHER" id="PTHR32432:SF3">
    <property type="entry name" value="ETHANOLAMINE UTILIZATION PROTEIN EUTJ"/>
    <property type="match status" value="1"/>
</dbReference>
<dbReference type="InterPro" id="IPR043129">
    <property type="entry name" value="ATPase_NBD"/>
</dbReference>
<dbReference type="InterPro" id="IPR005883">
    <property type="entry name" value="PilM"/>
</dbReference>
<evidence type="ECO:0000313" key="2">
    <source>
        <dbReference type="Proteomes" id="UP000178065"/>
    </source>
</evidence>
<dbReference type="PIRSF" id="PIRSF019169">
    <property type="entry name" value="PilM"/>
    <property type="match status" value="1"/>
</dbReference>
<dbReference type="Gene3D" id="3.30.420.40">
    <property type="match status" value="2"/>
</dbReference>
<organism evidence="1 2">
    <name type="scientific">Candidatus Wildermuthbacteria bacterium RIFCSPHIGHO2_01_FULL_49_22b</name>
    <dbReference type="NCBI Taxonomy" id="1802448"/>
    <lineage>
        <taxon>Bacteria</taxon>
        <taxon>Candidatus Wildermuthiibacteriota</taxon>
    </lineage>
</organism>
<dbReference type="Proteomes" id="UP000178065">
    <property type="component" value="Unassembled WGS sequence"/>
</dbReference>
<sequence length="350" mass="38969">MALGSFKFLPKSFLGVDIGTSTIKIVELSRWGARKSLKNYAEMRSEVLYEKPFRTAEKSSLLLSSKDIARAMRGMLQEAKIKTRQAVFSIPDLSSFFTRFELPAMSKEELPEAVQYEARKHVPLPFSEVTFDWQIVNKKRLGSSEESIKILMVAVPNELISQYQEIAALTNLELWALEAEVFGLIRSSLHEEKETVALLDIGAQSTTINVVQQGQLESSRSIDLGGGDFSERIAQSLSIDRQAAERKKTTEGLSSEQLTTVLAPLLDTVVTEINRVEEEVRGEKINKVVLGGGSSLLKGLPGYFQEVLHREVELIDPFRSVFYPPVLEDIIKEMGPAYAVAVGMALRGLE</sequence>
<dbReference type="Gene3D" id="3.30.1490.300">
    <property type="match status" value="1"/>
</dbReference>
<dbReference type="STRING" id="1802448.A2672_00635"/>
<evidence type="ECO:0008006" key="3">
    <source>
        <dbReference type="Google" id="ProtNLM"/>
    </source>
</evidence>
<dbReference type="SUPFAM" id="SSF53067">
    <property type="entry name" value="Actin-like ATPase domain"/>
    <property type="match status" value="2"/>
</dbReference>
<evidence type="ECO:0000313" key="1">
    <source>
        <dbReference type="EMBL" id="OHA65922.1"/>
    </source>
</evidence>
<gene>
    <name evidence="1" type="ORF">A2672_00635</name>
</gene>
<dbReference type="Pfam" id="PF11104">
    <property type="entry name" value="PilM_2"/>
    <property type="match status" value="1"/>
</dbReference>
<protein>
    <recommendedName>
        <fullName evidence="3">SHS2 domain-containing protein</fullName>
    </recommendedName>
</protein>
<dbReference type="InterPro" id="IPR050696">
    <property type="entry name" value="FtsA/MreB"/>
</dbReference>
<reference evidence="1 2" key="1">
    <citation type="journal article" date="2016" name="Nat. Commun.">
        <title>Thousands of microbial genomes shed light on interconnected biogeochemical processes in an aquifer system.</title>
        <authorList>
            <person name="Anantharaman K."/>
            <person name="Brown C.T."/>
            <person name="Hug L.A."/>
            <person name="Sharon I."/>
            <person name="Castelle C.J."/>
            <person name="Probst A.J."/>
            <person name="Thomas B.C."/>
            <person name="Singh A."/>
            <person name="Wilkins M.J."/>
            <person name="Karaoz U."/>
            <person name="Brodie E.L."/>
            <person name="Williams K.H."/>
            <person name="Hubbard S.S."/>
            <person name="Banfield J.F."/>
        </authorList>
    </citation>
    <scope>NUCLEOTIDE SEQUENCE [LARGE SCALE GENOMIC DNA]</scope>
</reference>
<dbReference type="CDD" id="cd24049">
    <property type="entry name" value="ASKHA_NBD_PilM"/>
    <property type="match status" value="1"/>
</dbReference>
<dbReference type="PANTHER" id="PTHR32432">
    <property type="entry name" value="CELL DIVISION PROTEIN FTSA-RELATED"/>
    <property type="match status" value="1"/>
</dbReference>